<dbReference type="EMBL" id="QBKS01000001">
    <property type="protein sequence ID" value="PTX57616.1"/>
    <property type="molecule type" value="Genomic_DNA"/>
</dbReference>
<dbReference type="SUPFAM" id="SSF51120">
    <property type="entry name" value="beta-Roll"/>
    <property type="match status" value="1"/>
</dbReference>
<dbReference type="AlphaFoldDB" id="A0A2T6BNJ5"/>
<dbReference type="PANTHER" id="PTHR42834:SF1">
    <property type="entry name" value="ENDONUCLEASE_EXONUCLEASE_PHOSPHATASE FAMILY PROTEIN (AFU_ORTHOLOGUE AFUA_3G09210)"/>
    <property type="match status" value="1"/>
</dbReference>
<dbReference type="GO" id="GO:0005509">
    <property type="term" value="F:calcium ion binding"/>
    <property type="evidence" value="ECO:0007669"/>
    <property type="project" value="InterPro"/>
</dbReference>
<accession>A0A2T6BNJ5</accession>
<dbReference type="PANTHER" id="PTHR42834">
    <property type="entry name" value="ENDONUCLEASE/EXONUCLEASE/PHOSPHATASE FAMILY PROTEIN (AFU_ORTHOLOGUE AFUA_3G09210)"/>
    <property type="match status" value="1"/>
</dbReference>
<dbReference type="Gene3D" id="2.150.10.10">
    <property type="entry name" value="Serralysin-like metalloprotease, C-terminal"/>
    <property type="match status" value="2"/>
</dbReference>
<dbReference type="GO" id="GO:0003824">
    <property type="term" value="F:catalytic activity"/>
    <property type="evidence" value="ECO:0007669"/>
    <property type="project" value="InterPro"/>
</dbReference>
<gene>
    <name evidence="2" type="ORF">C8N43_2286</name>
</gene>
<dbReference type="CDD" id="cd04486">
    <property type="entry name" value="YhcR_OBF_like"/>
    <property type="match status" value="1"/>
</dbReference>
<dbReference type="InterPro" id="IPR001343">
    <property type="entry name" value="Hemolysn_Ca-bd"/>
</dbReference>
<comment type="caution">
    <text evidence="2">The sequence shown here is derived from an EMBL/GenBank/DDBJ whole genome shotgun (WGS) entry which is preliminary data.</text>
</comment>
<dbReference type="Pfam" id="PF03372">
    <property type="entry name" value="Exo_endo_phos"/>
    <property type="match status" value="1"/>
</dbReference>
<dbReference type="InterPro" id="IPR011049">
    <property type="entry name" value="Serralysin-like_metalloprot_C"/>
</dbReference>
<dbReference type="SUPFAM" id="SSF56219">
    <property type="entry name" value="DNase I-like"/>
    <property type="match status" value="1"/>
</dbReference>
<dbReference type="PRINTS" id="PR00313">
    <property type="entry name" value="CABNDNGRPT"/>
</dbReference>
<dbReference type="RefSeq" id="WP_107845699.1">
    <property type="nucleotide sequence ID" value="NZ_QBKS01000001.1"/>
</dbReference>
<dbReference type="InterPro" id="IPR047971">
    <property type="entry name" value="ExeM-like"/>
</dbReference>
<dbReference type="Gene3D" id="3.60.10.10">
    <property type="entry name" value="Endonuclease/exonuclease/phosphatase"/>
    <property type="match status" value="1"/>
</dbReference>
<feature type="domain" description="Endonuclease/exonuclease/phosphatase" evidence="1">
    <location>
        <begin position="669"/>
        <end position="917"/>
    </location>
</feature>
<name>A0A2T6BNJ5_9RHOB</name>
<dbReference type="PROSITE" id="PS00330">
    <property type="entry name" value="HEMOLYSIN_CALCIUM"/>
    <property type="match status" value="1"/>
</dbReference>
<evidence type="ECO:0000313" key="3">
    <source>
        <dbReference type="Proteomes" id="UP000243978"/>
    </source>
</evidence>
<evidence type="ECO:0000313" key="2">
    <source>
        <dbReference type="EMBL" id="PTX57616.1"/>
    </source>
</evidence>
<dbReference type="Proteomes" id="UP000243978">
    <property type="component" value="Unassembled WGS sequence"/>
</dbReference>
<proteinExistence type="predicted"/>
<protein>
    <submittedName>
        <fullName evidence="2">Putative extracellular nuclease</fullName>
    </submittedName>
</protein>
<dbReference type="InterPro" id="IPR036691">
    <property type="entry name" value="Endo/exonu/phosph_ase_sf"/>
</dbReference>
<organism evidence="2 3">
    <name type="scientific">Litoreibacter ponti</name>
    <dbReference type="NCBI Taxonomy" id="1510457"/>
    <lineage>
        <taxon>Bacteria</taxon>
        <taxon>Pseudomonadati</taxon>
        <taxon>Pseudomonadota</taxon>
        <taxon>Alphaproteobacteria</taxon>
        <taxon>Rhodobacterales</taxon>
        <taxon>Roseobacteraceae</taxon>
        <taxon>Litoreibacter</taxon>
    </lineage>
</organism>
<dbReference type="Pfam" id="PF00353">
    <property type="entry name" value="HemolysinCabind"/>
    <property type="match status" value="2"/>
</dbReference>
<dbReference type="InterPro" id="IPR018511">
    <property type="entry name" value="Hemolysin-typ_Ca-bd_CS"/>
</dbReference>
<keyword evidence="3" id="KW-1185">Reference proteome</keyword>
<reference evidence="2 3" key="1">
    <citation type="submission" date="2018-04" db="EMBL/GenBank/DDBJ databases">
        <title>Genomic Encyclopedia of Archaeal and Bacterial Type Strains, Phase II (KMG-II): from individual species to whole genera.</title>
        <authorList>
            <person name="Goeker M."/>
        </authorList>
    </citation>
    <scope>NUCLEOTIDE SEQUENCE [LARGE SCALE GENOMIC DNA]</scope>
    <source>
        <strain evidence="2 3">DSM 100977</strain>
    </source>
</reference>
<sequence length="1135" mass="119574">MSLIITGVLDGPLPGGLPKAIEILVAADVSDLSVFGVGAANNGGGTDGQEFTFPAQAAAAGTYLYIGTESDAFESFLGFAPDFTSSVASINGDDAIELFENGTVIDTFGEISVDGTGQPWEYLDGWASRNPGTTASPTFDISQWTFSGPNALDGATTNSAATTPFPAGGPVTPPPGAQFVINEVDADQASTDSAEFIEIYDGGVGNASLDGLSLVLFNGNGDASYDAISLDGFSTDENGYFVVGSANVPNVDLIEFTTNGLQNGADAVALYSGPPPANGTPATTENLIDAVVYDTNEADDTGLLAALGLTEQFNEDANGDSETQSVARLPDGSGEFVVQTATPGESNEIAPPAEITLISEIQGEATTSNLAEIGEDDLSPLIGQVVTVRAIVTADFQDGLLGSQGDLNGFYIQEEEIDYDFNDLTSEGIFIFDGSNPDIDVGIGDLVEITGTVSEFRGQTQISADVVAVLETDQMLPTAVDVEFPTATVLQDDDGNYVANLEAYEGMLVNIEQDMTVSELFNLDRFGQYNVTSDGRPVQFTQDNAPDVAAFEQHLQETAARTLVLDDGLSSQNPDELRIIDGNDGVLTAEDSFRMGDTISEISGVVGFSFGEFRINAAEGVYEQTAPRPQTTEELGGNFKVASLNVLNYFTTIDVEGAQTDIGLDPRGADSPEEFERQAEKLINAIVEIDADVLGLIEIENDFAGDSFAIQDLVDRVNAAIGEDVYAFVDPGQEFVGGDAIANGMIYRTDRVDLNGDMAILTEFEGRDFIDPLDAGRGLNRAAIAQTFEDIDTGQTITISVNHLKSKGSLSGLEVDENQGDGQGNNNATRTEAADILADWLASDPTGQGSENTLILGDLNAYAREDPLTVLADAGYTDLAAATLGENAYSFVFDGQIGTLDYALANDALADNVVGVTEWHINADEADAIDYNLDFGRDPTLFDGDSPARNSDHDPVIVSFEFEPVLNQIAGTNRRDVLFGTQGADEIDAKGGNDVVFAGGGDDVVLGGRGRDVLFGGDGSDEINGGQGNDFVFGGAGDDQITMGSGRNDIAFGGGGMDTFIFSAAQAEDHRRDKTVIKDFDVDHDVIDLGGAEIAHVRDLGFGVRLTLEGGRDRIELWGVRDADEIVFADDMLLG</sequence>
<dbReference type="InterPro" id="IPR005135">
    <property type="entry name" value="Endo/exonuclease/phosphatase"/>
</dbReference>
<dbReference type="NCBIfam" id="NF033681">
    <property type="entry name" value="ExeM_NucH_DNase"/>
    <property type="match status" value="1"/>
</dbReference>
<evidence type="ECO:0000259" key="1">
    <source>
        <dbReference type="Pfam" id="PF03372"/>
    </source>
</evidence>
<dbReference type="OrthoDB" id="9773411at2"/>